<evidence type="ECO:0000313" key="6">
    <source>
        <dbReference type="Proteomes" id="UP000078162"/>
    </source>
</evidence>
<evidence type="ECO:0000259" key="3">
    <source>
        <dbReference type="Pfam" id="PF06785"/>
    </source>
</evidence>
<feature type="domain" description="UPF0242" evidence="3">
    <location>
        <begin position="46"/>
        <end position="224"/>
    </location>
</feature>
<dbReference type="Pfam" id="PF18095">
    <property type="entry name" value="PAS_12"/>
    <property type="match status" value="1"/>
</dbReference>
<feature type="domain" description="UPF0242" evidence="4">
    <location>
        <begin position="245"/>
        <end position="394"/>
    </location>
</feature>
<evidence type="ECO:0000259" key="4">
    <source>
        <dbReference type="Pfam" id="PF18095"/>
    </source>
</evidence>
<name>A0A1A9HU97_9CHLA</name>
<dbReference type="Pfam" id="PF06785">
    <property type="entry name" value="UPF0242"/>
    <property type="match status" value="1"/>
</dbReference>
<dbReference type="InterPro" id="IPR040578">
    <property type="entry name" value="UPF0242_PAS"/>
</dbReference>
<reference evidence="6" key="1">
    <citation type="submission" date="2016-03" db="EMBL/GenBank/DDBJ databases">
        <title>Culture-independent genomics supports pathogen discovery for uncultivable bacteria within the genus Chlamydia.</title>
        <authorList>
            <person name="Taylor-Brown A."/>
            <person name="Bachmann N.L."/>
            <person name="Borel N."/>
            <person name="Polkinghorne A."/>
        </authorList>
    </citation>
    <scope>NUCLEOTIDE SEQUENCE [LARGE SCALE GENOMIC DNA]</scope>
    <source>
        <strain evidence="6">2742-308</strain>
    </source>
</reference>
<dbReference type="Proteomes" id="UP000078162">
    <property type="component" value="Chromosome"/>
</dbReference>
<keyword evidence="2" id="KW-0812">Transmembrane</keyword>
<dbReference type="AlphaFoldDB" id="A0A1A9HU97"/>
<keyword evidence="2" id="KW-1133">Transmembrane helix</keyword>
<evidence type="ECO:0000313" key="5">
    <source>
        <dbReference type="EMBL" id="ANH78558.1"/>
    </source>
</evidence>
<dbReference type="EMBL" id="CP014639">
    <property type="protein sequence ID" value="ANH78558.1"/>
    <property type="molecule type" value="Genomic_DNA"/>
</dbReference>
<dbReference type="OrthoDB" id="18689at2"/>
<feature type="coiled-coil region" evidence="1">
    <location>
        <begin position="87"/>
        <end position="163"/>
    </location>
</feature>
<evidence type="ECO:0000256" key="2">
    <source>
        <dbReference type="SAM" id="Phobius"/>
    </source>
</evidence>
<keyword evidence="2" id="KW-0472">Membrane</keyword>
<feature type="transmembrane region" description="Helical" evidence="2">
    <location>
        <begin position="16"/>
        <end position="35"/>
    </location>
</feature>
<evidence type="ECO:0000256" key="1">
    <source>
        <dbReference type="SAM" id="Coils"/>
    </source>
</evidence>
<organism evidence="5 6">
    <name type="scientific">Candidatus Chlamydia sanziniae</name>
    <dbReference type="NCBI Taxonomy" id="1806891"/>
    <lineage>
        <taxon>Bacteria</taxon>
        <taxon>Pseudomonadati</taxon>
        <taxon>Chlamydiota</taxon>
        <taxon>Chlamydiia</taxon>
        <taxon>Chlamydiales</taxon>
        <taxon>Chlamydiaceae</taxon>
        <taxon>Chlamydia/Chlamydophila group</taxon>
        <taxon>Chlamydia</taxon>
    </lineage>
</organism>
<protein>
    <submittedName>
        <fullName evidence="5">Uncharacterized protein</fullName>
    </submittedName>
</protein>
<dbReference type="InterPro" id="IPR009623">
    <property type="entry name" value="UPF0242_N"/>
</dbReference>
<proteinExistence type="predicted"/>
<keyword evidence="1" id="KW-0175">Coiled coil</keyword>
<dbReference type="KEGG" id="csaz:Cs308_0387"/>
<sequence>MLLVKRWLCFCFKYRIYFFPLATLLLPLLCCFFLPPVQKNYGSFIFTTISSLGWFFAIRRRENQLKTAAVQLLQAKIRKLMENDEGLRQIRTSLEERQQETRQLQMENQKLKSQVFHAQGIFMKAKGENQQLETLAGRLKEENQCLQLQLDSLLQDCKEKSEESQHLGSELAETLAYQQALNDEYQATFEEQRSMLDRRQAYIGKLESKVQELMYEIRNLLQLESDVAENLPSQAMFSLAKDLPTQLSNELKKIAFKAENIEAASSLTASRYLRTDSNIHNYSLECRQLFDSLREENLGMLFIYAPQSQRAVFANSLFKTWTGCGVEDFFKMDSDIVVSGLKQWISDLHSHLLEGRFGKVVVKTKLHGPLSFYYCLTALNKGPLHHHVLGVLYPMRKNVLCE</sequence>
<dbReference type="PATRIC" id="fig|1806891.3.peg.378"/>
<accession>A0A1A9HU97</accession>
<keyword evidence="6" id="KW-1185">Reference proteome</keyword>
<dbReference type="RefSeq" id="WP_066481903.1">
    <property type="nucleotide sequence ID" value="NZ_CP014639.1"/>
</dbReference>
<gene>
    <name evidence="5" type="ORF">Cs308_0387</name>
</gene>
<feature type="transmembrane region" description="Helical" evidence="2">
    <location>
        <begin position="41"/>
        <end position="58"/>
    </location>
</feature>
<dbReference type="STRING" id="1806891.Cs308_0387"/>